<dbReference type="PANTHER" id="PTHR43566">
    <property type="entry name" value="CONSERVED PROTEIN"/>
    <property type="match status" value="1"/>
</dbReference>
<evidence type="ECO:0000259" key="2">
    <source>
        <dbReference type="Pfam" id="PF13635"/>
    </source>
</evidence>
<dbReference type="Pfam" id="PF13635">
    <property type="entry name" value="DUF4143"/>
    <property type="match status" value="1"/>
</dbReference>
<dbReference type="AlphaFoldDB" id="A0A7C2XGK4"/>
<dbReference type="InterPro" id="IPR027417">
    <property type="entry name" value="P-loop_NTPase"/>
</dbReference>
<organism evidence="3">
    <name type="scientific">Desulfurivibrio alkaliphilus</name>
    <dbReference type="NCBI Taxonomy" id="427923"/>
    <lineage>
        <taxon>Bacteria</taxon>
        <taxon>Pseudomonadati</taxon>
        <taxon>Thermodesulfobacteriota</taxon>
        <taxon>Desulfobulbia</taxon>
        <taxon>Desulfobulbales</taxon>
        <taxon>Desulfobulbaceae</taxon>
        <taxon>Desulfurivibrio</taxon>
    </lineage>
</organism>
<dbReference type="InterPro" id="IPR025420">
    <property type="entry name" value="DUF4143"/>
</dbReference>
<proteinExistence type="predicted"/>
<keyword evidence="3" id="KW-0547">Nucleotide-binding</keyword>
<feature type="domain" description="DUF4143" evidence="2">
    <location>
        <begin position="175"/>
        <end position="334"/>
    </location>
</feature>
<reference evidence="3" key="1">
    <citation type="journal article" date="2020" name="mSystems">
        <title>Genome- and Community-Level Interaction Insights into Carbon Utilization and Element Cycling Functions of Hydrothermarchaeota in Hydrothermal Sediment.</title>
        <authorList>
            <person name="Zhou Z."/>
            <person name="Liu Y."/>
            <person name="Xu W."/>
            <person name="Pan J."/>
            <person name="Luo Z.H."/>
            <person name="Li M."/>
        </authorList>
    </citation>
    <scope>NUCLEOTIDE SEQUENCE [LARGE SCALE GENOMIC DNA]</scope>
    <source>
        <strain evidence="3">SpSt-1224</strain>
    </source>
</reference>
<sequence>MIPRLMTTTLQRLARGFPVLVLTGPRQSGKTTLVRATFPDKPYLSLENPDLRLFAGEDPRGFLARYPDGAIFDEVQRAAELLSYLQGIVDEQRTPGRYILTGSQNFALSRQVGQSLAGRAGIAQLLPLSGRELRAAELLPDELDRWLFTGGYPALYSTEVGPGDWFASYVATYLERDVRDLTSVRDLVTFQRFLRLCAARTGQLLNLSSLATDCGIAQSTATAWLSILEASYIVFRLTPHFANFGKRLVKTPKLYFHDPGLAAFLLGIQTPEQLATHPARPALFETMVVAEYLHARLNRGEPPNLYFWRDSTGNEVDLLLDEAGILHPVEIKSGQTVAADMCNTLKKWQAISGSSVEPRLVFGGEGEYLRSGVRITGWRELLTSEAG</sequence>
<feature type="domain" description="AAA" evidence="1">
    <location>
        <begin position="18"/>
        <end position="133"/>
    </location>
</feature>
<accession>A0A7C2XGK4</accession>
<dbReference type="InterPro" id="IPR041682">
    <property type="entry name" value="AAA_14"/>
</dbReference>
<dbReference type="EMBL" id="DSDS01000140">
    <property type="protein sequence ID" value="HET98269.1"/>
    <property type="molecule type" value="Genomic_DNA"/>
</dbReference>
<protein>
    <submittedName>
        <fullName evidence="3">ATP-binding protein</fullName>
    </submittedName>
</protein>
<comment type="caution">
    <text evidence="3">The sequence shown here is derived from an EMBL/GenBank/DDBJ whole genome shotgun (WGS) entry which is preliminary data.</text>
</comment>
<evidence type="ECO:0000313" key="3">
    <source>
        <dbReference type="EMBL" id="HET98269.1"/>
    </source>
</evidence>
<dbReference type="GO" id="GO:0005524">
    <property type="term" value="F:ATP binding"/>
    <property type="evidence" value="ECO:0007669"/>
    <property type="project" value="UniProtKB-KW"/>
</dbReference>
<name>A0A7C2XGK4_9BACT</name>
<keyword evidence="3" id="KW-0067">ATP-binding</keyword>
<evidence type="ECO:0000259" key="1">
    <source>
        <dbReference type="Pfam" id="PF13173"/>
    </source>
</evidence>
<dbReference type="Proteomes" id="UP000885986">
    <property type="component" value="Unassembled WGS sequence"/>
</dbReference>
<gene>
    <name evidence="3" type="ORF">ENN98_06200</name>
</gene>
<dbReference type="SUPFAM" id="SSF52540">
    <property type="entry name" value="P-loop containing nucleoside triphosphate hydrolases"/>
    <property type="match status" value="1"/>
</dbReference>
<dbReference type="Pfam" id="PF13173">
    <property type="entry name" value="AAA_14"/>
    <property type="match status" value="1"/>
</dbReference>
<dbReference type="PANTHER" id="PTHR43566:SF2">
    <property type="entry name" value="DUF4143 DOMAIN-CONTAINING PROTEIN"/>
    <property type="match status" value="1"/>
</dbReference>